<evidence type="ECO:0000313" key="4">
    <source>
        <dbReference type="Proteomes" id="UP000594042"/>
    </source>
</evidence>
<feature type="domain" description="FAS1" evidence="2">
    <location>
        <begin position="650"/>
        <end position="860"/>
    </location>
</feature>
<dbReference type="PANTHER" id="PTHR10900:SF77">
    <property type="entry name" value="FI19380P1"/>
    <property type="match status" value="1"/>
</dbReference>
<feature type="signal peptide" evidence="1">
    <location>
        <begin position="1"/>
        <end position="27"/>
    </location>
</feature>
<name>A0A7G1HQF5_9BACT</name>
<dbReference type="PROSITE" id="PS51257">
    <property type="entry name" value="PROKAR_LIPOPROTEIN"/>
    <property type="match status" value="1"/>
</dbReference>
<protein>
    <recommendedName>
        <fullName evidence="2">FAS1 domain-containing protein</fullName>
    </recommendedName>
</protein>
<dbReference type="InterPro" id="IPR050904">
    <property type="entry name" value="Adhesion/Biosynth-related"/>
</dbReference>
<dbReference type="AlphaFoldDB" id="A0A7G1HQF5"/>
<keyword evidence="1" id="KW-0732">Signal</keyword>
<evidence type="ECO:0000313" key="3">
    <source>
        <dbReference type="EMBL" id="BCI61949.1"/>
    </source>
</evidence>
<dbReference type="Pfam" id="PF02469">
    <property type="entry name" value="Fasciclin"/>
    <property type="match status" value="1"/>
</dbReference>
<proteinExistence type="predicted"/>
<dbReference type="PROSITE" id="PS50213">
    <property type="entry name" value="FAS1"/>
    <property type="match status" value="2"/>
</dbReference>
<accession>A0A7G1HQF5</accession>
<dbReference type="KEGG" id="copr:Cop2CBH44_03020"/>
<dbReference type="RefSeq" id="WP_200755416.1">
    <property type="nucleotide sequence ID" value="NZ_AP023322.1"/>
</dbReference>
<sequence length="863" mass="97470">MPIKFNQKIVRVLLCLVLCSPFFFSCKDDYIYDDREPDNLNASIYDYLKSEGDFTYFLRLIDDMGYTETLSRTGSKTLLPARDEAFERFFKNNSYGVAGYDDLTPVLKRMIMNSSMINMAYLSYMLSNVGSTSSSSGEGLAMRINSSNTFIDNVPFYDNEDLFNGNIYWKRFAGKGLYLSDNGTAPLVHFTPSFMSTLGVTSDDFSVFSNGKTFTLGSDIYINDTKVVQADIICKNGYIHIMEGLLLPLDNMDKIIENDSQTRIFSSLMSRFCAPYYDPDIEARIRSYYDGTTPDKTIPADSIFIKKYFTESNAIDPYEKSMENYGLLYFDPADNSYPSSAKTDIGVMFVPTDEAMDNYMNGTQGAYLKDVYGSWENVPTDLLALFIKNHQKRSFTASLPHTWETMTDESSFDMNVSRNDVVRSYWGCNGIVYVTNKVYPPIDYQSVYGSAMASSLTQVMKVAIKDTEMKFFYFLRSMENRYNLLVPTDAAMKNYRDPISWGLAANGEASDRQIWDFYLENNQLRADIYASDALGNKGAKIKTIGKETDEMYMIRNRLSDLLDMHIIVADKENDVLSGDIDEGMKYAMTKGGSVVKIDGTNDAIQLAGGGNMESGQEPATIVHLDNGSLARYESDNGRTFFIDHIMQDPFKSVYTVLKEHDEYKAFFELCEGNSTVFSYFKDDEDIVPVFDRSVTQSSAGLGYVVKSFNNFRYTVFVPTAEALRKAFDEDPDLCTWEEINAETDPAKKKTKCLYLLNFLKYHFMDNLVPVSGKPFGNLTYETASRTPSGKFNKVTLYSNTGNDLNIECTDTGVKASVVTADRSLYNVLARDYIVDNSDIKSATNILSSSRVVIHQIDHALKAQ</sequence>
<gene>
    <name evidence="3" type="ORF">Cop2CBH44_03020</name>
</gene>
<dbReference type="SUPFAM" id="SSF82153">
    <property type="entry name" value="FAS1 domain"/>
    <property type="match status" value="3"/>
</dbReference>
<dbReference type="EMBL" id="AP023322">
    <property type="protein sequence ID" value="BCI61949.1"/>
    <property type="molecule type" value="Genomic_DNA"/>
</dbReference>
<reference evidence="4" key="1">
    <citation type="submission" date="2020-07" db="EMBL/GenBank/DDBJ databases">
        <title>Complete genome sequencing of Coprobacter sp. strain 2CBH44.</title>
        <authorList>
            <person name="Sakamoto M."/>
            <person name="Murakami T."/>
            <person name="Mori H."/>
        </authorList>
    </citation>
    <scope>NUCLEOTIDE SEQUENCE [LARGE SCALE GENOMIC DNA]</scope>
    <source>
        <strain evidence="4">2CBH44</strain>
    </source>
</reference>
<feature type="chain" id="PRO_5028984230" description="FAS1 domain-containing protein" evidence="1">
    <location>
        <begin position="28"/>
        <end position="863"/>
    </location>
</feature>
<organism evidence="3 4">
    <name type="scientific">Coprobacter secundus subsp. similis</name>
    <dbReference type="NCBI Taxonomy" id="2751153"/>
    <lineage>
        <taxon>Bacteria</taxon>
        <taxon>Pseudomonadati</taxon>
        <taxon>Bacteroidota</taxon>
        <taxon>Bacteroidia</taxon>
        <taxon>Bacteroidales</taxon>
        <taxon>Barnesiellaceae</taxon>
        <taxon>Coprobacter</taxon>
    </lineage>
</organism>
<dbReference type="InterPro" id="IPR000782">
    <property type="entry name" value="FAS1_domain"/>
</dbReference>
<feature type="domain" description="FAS1" evidence="2">
    <location>
        <begin position="41"/>
        <end position="246"/>
    </location>
</feature>
<dbReference type="Gene3D" id="2.30.180.10">
    <property type="entry name" value="FAS1 domain"/>
    <property type="match status" value="2"/>
</dbReference>
<keyword evidence="4" id="KW-1185">Reference proteome</keyword>
<evidence type="ECO:0000256" key="1">
    <source>
        <dbReference type="SAM" id="SignalP"/>
    </source>
</evidence>
<dbReference type="Proteomes" id="UP000594042">
    <property type="component" value="Chromosome"/>
</dbReference>
<dbReference type="PANTHER" id="PTHR10900">
    <property type="entry name" value="PERIOSTIN-RELATED"/>
    <property type="match status" value="1"/>
</dbReference>
<dbReference type="InterPro" id="IPR036378">
    <property type="entry name" value="FAS1_dom_sf"/>
</dbReference>
<evidence type="ECO:0000259" key="2">
    <source>
        <dbReference type="PROSITE" id="PS50213"/>
    </source>
</evidence>